<dbReference type="OMA" id="FYAYLTH"/>
<reference evidence="2" key="1">
    <citation type="submission" date="2015-08" db="EMBL/GenBank/DDBJ databases">
        <title>Complete DNA Sequence of Pseudomonas syringae pv. actinidiae, the Causal Agent of Kiwifruit Canker Disease.</title>
        <authorList>
            <person name="Rikkerink E.H.A."/>
            <person name="Fineran P.C."/>
        </authorList>
    </citation>
    <scope>NUCLEOTIDE SEQUENCE</scope>
    <source>
        <strain evidence="2">DSM 13666</strain>
    </source>
</reference>
<dbReference type="AlphaFoldDB" id="A0A0M0KJU9"/>
<dbReference type="RefSeq" id="WP_010898239.1">
    <property type="nucleotide sequence ID" value="NZ_JARMVN010000072.1"/>
</dbReference>
<evidence type="ECO:0000313" key="2">
    <source>
        <dbReference type="EMBL" id="KOO39039.1"/>
    </source>
</evidence>
<evidence type="ECO:0000256" key="1">
    <source>
        <dbReference type="SAM" id="SignalP"/>
    </source>
</evidence>
<accession>A0A0M0KJU9</accession>
<sequence length="141" mass="16423">MIKRQILIFAVVALLVPLTANAQPETCPNSQELEEVQDHEEFLRALQTVVPETYQKGELAEMYTDWRVITALPFPKTVGREQDEIYYEMAKNFCGKEVAEKSWLARLYFPKWEGTSVSALEGQIFVAKSQQQGWFVWFQYH</sequence>
<gene>
    <name evidence="2" type="ORF">AMD02_09360</name>
</gene>
<protein>
    <submittedName>
        <fullName evidence="2">Uncharacterized protein</fullName>
    </submittedName>
</protein>
<feature type="signal peptide" evidence="1">
    <location>
        <begin position="1"/>
        <end position="22"/>
    </location>
</feature>
<dbReference type="PATRIC" id="fig|136160.3.peg.2232"/>
<dbReference type="EMBL" id="LILD01000001">
    <property type="protein sequence ID" value="KOO39039.1"/>
    <property type="molecule type" value="Genomic_DNA"/>
</dbReference>
<keyword evidence="1" id="KW-0732">Signal</keyword>
<name>A0A0M0KJU9_ALKHA</name>
<proteinExistence type="predicted"/>
<comment type="caution">
    <text evidence="2">The sequence shown here is derived from an EMBL/GenBank/DDBJ whole genome shotgun (WGS) entry which is preliminary data.</text>
</comment>
<feature type="chain" id="PRO_5044367159" evidence="1">
    <location>
        <begin position="23"/>
        <end position="141"/>
    </location>
</feature>
<organism evidence="2">
    <name type="scientific">Halalkalibacterium halodurans</name>
    <name type="common">Bacillus halodurans</name>
    <dbReference type="NCBI Taxonomy" id="86665"/>
    <lineage>
        <taxon>Bacteria</taxon>
        <taxon>Bacillati</taxon>
        <taxon>Bacillota</taxon>
        <taxon>Bacilli</taxon>
        <taxon>Bacillales</taxon>
        <taxon>Bacillaceae</taxon>
        <taxon>Halalkalibacterium (ex Joshi et al. 2022)</taxon>
    </lineage>
</organism>